<dbReference type="PROSITE" id="PS50110">
    <property type="entry name" value="RESPONSE_REGULATORY"/>
    <property type="match status" value="1"/>
</dbReference>
<gene>
    <name evidence="6" type="ORF">C0Z20_26905</name>
</gene>
<name>A0A2N7WRR8_9BURK</name>
<dbReference type="SMART" id="SM00448">
    <property type="entry name" value="REC"/>
    <property type="match status" value="1"/>
</dbReference>
<dbReference type="InterPro" id="IPR039420">
    <property type="entry name" value="WalR-like"/>
</dbReference>
<dbReference type="PRINTS" id="PR00038">
    <property type="entry name" value="HTHLUXR"/>
</dbReference>
<accession>A0A2N7WRR8</accession>
<evidence type="ECO:0000256" key="2">
    <source>
        <dbReference type="ARBA" id="ARBA00023125"/>
    </source>
</evidence>
<dbReference type="InterPro" id="IPR016032">
    <property type="entry name" value="Sig_transdc_resp-reg_C-effctor"/>
</dbReference>
<feature type="domain" description="HTH luxR-type" evidence="4">
    <location>
        <begin position="165"/>
        <end position="230"/>
    </location>
</feature>
<keyword evidence="2 6" id="KW-0238">DNA-binding</keyword>
<comment type="caution">
    <text evidence="6">The sequence shown here is derived from an EMBL/GenBank/DDBJ whole genome shotgun (WGS) entry which is preliminary data.</text>
</comment>
<dbReference type="InterPro" id="IPR011006">
    <property type="entry name" value="CheY-like_superfamily"/>
</dbReference>
<dbReference type="Pfam" id="PF00196">
    <property type="entry name" value="GerE"/>
    <property type="match status" value="1"/>
</dbReference>
<dbReference type="SMART" id="SM00421">
    <property type="entry name" value="HTH_LUXR"/>
    <property type="match status" value="1"/>
</dbReference>
<feature type="domain" description="Response regulatory" evidence="5">
    <location>
        <begin position="23"/>
        <end position="142"/>
    </location>
</feature>
<proteinExistence type="predicted"/>
<dbReference type="Proteomes" id="UP000235777">
    <property type="component" value="Unassembled WGS sequence"/>
</dbReference>
<keyword evidence="7" id="KW-1185">Reference proteome</keyword>
<dbReference type="SUPFAM" id="SSF46894">
    <property type="entry name" value="C-terminal effector domain of the bipartite response regulators"/>
    <property type="match status" value="1"/>
</dbReference>
<dbReference type="GO" id="GO:0003677">
    <property type="term" value="F:DNA binding"/>
    <property type="evidence" value="ECO:0007669"/>
    <property type="project" value="UniProtKB-KW"/>
</dbReference>
<dbReference type="PANTHER" id="PTHR43214:SF17">
    <property type="entry name" value="TRANSCRIPTIONAL REGULATORY PROTEIN RCSB"/>
    <property type="match status" value="1"/>
</dbReference>
<dbReference type="GO" id="GO:0000160">
    <property type="term" value="P:phosphorelay signal transduction system"/>
    <property type="evidence" value="ECO:0007669"/>
    <property type="project" value="InterPro"/>
</dbReference>
<dbReference type="PANTHER" id="PTHR43214">
    <property type="entry name" value="TWO-COMPONENT RESPONSE REGULATOR"/>
    <property type="match status" value="1"/>
</dbReference>
<dbReference type="CDD" id="cd06170">
    <property type="entry name" value="LuxR_C_like"/>
    <property type="match status" value="1"/>
</dbReference>
<sequence length="239" mass="25815">MNLLSQYETPAKPEITANGPRTRVIVADDHPVILLGARHALARFPDIEVVGEARQSTELVRALTNAPCDVLVTDLAMPGGLHGDGLPLIGYVRRHFPALPIVVLTMLENPALIRRLGEMGVTAVVSKSDDLAHIGLAVRYVMCGVPYAGPSVRAAHEALGKGAPAKPADKLLSRREIEVVRLYVSGMTMKEIAARLNRSIKTISTHKIAALRKLGLERDSELFQYAQSAGLMNLSSPSY</sequence>
<keyword evidence="1 3" id="KW-0597">Phosphoprotein</keyword>
<dbReference type="AlphaFoldDB" id="A0A2N7WRR8"/>
<protein>
    <submittedName>
        <fullName evidence="6">DNA-binding response regulator</fullName>
    </submittedName>
</protein>
<evidence type="ECO:0000313" key="7">
    <source>
        <dbReference type="Proteomes" id="UP000235777"/>
    </source>
</evidence>
<dbReference type="SUPFAM" id="SSF52172">
    <property type="entry name" value="CheY-like"/>
    <property type="match status" value="1"/>
</dbReference>
<evidence type="ECO:0000259" key="4">
    <source>
        <dbReference type="PROSITE" id="PS50043"/>
    </source>
</evidence>
<dbReference type="Gene3D" id="1.10.10.10">
    <property type="entry name" value="Winged helix-like DNA-binding domain superfamily/Winged helix DNA-binding domain"/>
    <property type="match status" value="1"/>
</dbReference>
<dbReference type="Pfam" id="PF00072">
    <property type="entry name" value="Response_reg"/>
    <property type="match status" value="1"/>
</dbReference>
<dbReference type="InterPro" id="IPR000792">
    <property type="entry name" value="Tscrpt_reg_LuxR_C"/>
</dbReference>
<dbReference type="EMBL" id="PNYC01000023">
    <property type="protein sequence ID" value="PMS32129.1"/>
    <property type="molecule type" value="Genomic_DNA"/>
</dbReference>
<dbReference type="OrthoDB" id="8585266at2"/>
<dbReference type="CDD" id="cd17535">
    <property type="entry name" value="REC_NarL-like"/>
    <property type="match status" value="1"/>
</dbReference>
<evidence type="ECO:0000256" key="3">
    <source>
        <dbReference type="PROSITE-ProRule" id="PRU00169"/>
    </source>
</evidence>
<organism evidence="6 7">
    <name type="scientific">Trinickia symbiotica</name>
    <dbReference type="NCBI Taxonomy" id="863227"/>
    <lineage>
        <taxon>Bacteria</taxon>
        <taxon>Pseudomonadati</taxon>
        <taxon>Pseudomonadota</taxon>
        <taxon>Betaproteobacteria</taxon>
        <taxon>Burkholderiales</taxon>
        <taxon>Burkholderiaceae</taxon>
        <taxon>Trinickia</taxon>
    </lineage>
</organism>
<dbReference type="GO" id="GO:0006355">
    <property type="term" value="P:regulation of DNA-templated transcription"/>
    <property type="evidence" value="ECO:0007669"/>
    <property type="project" value="InterPro"/>
</dbReference>
<feature type="modified residue" description="4-aspartylphosphate" evidence="3">
    <location>
        <position position="74"/>
    </location>
</feature>
<dbReference type="RefSeq" id="WP_018441718.1">
    <property type="nucleotide sequence ID" value="NZ_KB890179.1"/>
</dbReference>
<dbReference type="STRING" id="863227.GCA_000373005_03141"/>
<evidence type="ECO:0000256" key="1">
    <source>
        <dbReference type="ARBA" id="ARBA00022553"/>
    </source>
</evidence>
<reference evidence="6 7" key="1">
    <citation type="submission" date="2018-01" db="EMBL/GenBank/DDBJ databases">
        <title>Whole genome analyses suggest that Burkholderia sensu lato contains two further novel genera in the rhizoxinica-symbiotica group Mycetohabitans gen. nov., and Trinickia gen. nov.: implications for the evolution of diazotrophy and nodulation in the Burkholderiaceae.</title>
        <authorList>
            <person name="Estrada-de los Santos P."/>
            <person name="Palmer M."/>
            <person name="Chavez-Ramirez B."/>
            <person name="Beukes C."/>
            <person name="Steenkamp E.T."/>
            <person name="Hirsch A.M."/>
            <person name="Manyaka P."/>
            <person name="Maluk M."/>
            <person name="Lafos M."/>
            <person name="Crook M."/>
            <person name="Gross E."/>
            <person name="Simon M.F."/>
            <person name="Bueno dos Reis Junior F."/>
            <person name="Poole P.S."/>
            <person name="Venter S.N."/>
            <person name="James E.K."/>
        </authorList>
    </citation>
    <scope>NUCLEOTIDE SEQUENCE [LARGE SCALE GENOMIC DNA]</scope>
    <source>
        <strain evidence="6 7">JPY 581</strain>
    </source>
</reference>
<evidence type="ECO:0000313" key="6">
    <source>
        <dbReference type="EMBL" id="PMS32129.1"/>
    </source>
</evidence>
<dbReference type="Gene3D" id="3.40.50.2300">
    <property type="match status" value="1"/>
</dbReference>
<dbReference type="InterPro" id="IPR001789">
    <property type="entry name" value="Sig_transdc_resp-reg_receiver"/>
</dbReference>
<dbReference type="PROSITE" id="PS50043">
    <property type="entry name" value="HTH_LUXR_2"/>
    <property type="match status" value="1"/>
</dbReference>
<dbReference type="InterPro" id="IPR036388">
    <property type="entry name" value="WH-like_DNA-bd_sf"/>
</dbReference>
<dbReference type="InterPro" id="IPR058245">
    <property type="entry name" value="NreC/VraR/RcsB-like_REC"/>
</dbReference>
<evidence type="ECO:0000259" key="5">
    <source>
        <dbReference type="PROSITE" id="PS50110"/>
    </source>
</evidence>